<dbReference type="Pfam" id="PF00072">
    <property type="entry name" value="Response_reg"/>
    <property type="match status" value="1"/>
</dbReference>
<comment type="caution">
    <text evidence="6">The sequence shown here is derived from an EMBL/GenBank/DDBJ whole genome shotgun (WGS) entry which is preliminary data.</text>
</comment>
<dbReference type="PROSITE" id="PS50043">
    <property type="entry name" value="HTH_LUXR_2"/>
    <property type="match status" value="1"/>
</dbReference>
<dbReference type="Proteomes" id="UP000321907">
    <property type="component" value="Unassembled WGS sequence"/>
</dbReference>
<dbReference type="InterPro" id="IPR016032">
    <property type="entry name" value="Sig_transdc_resp-reg_C-effctor"/>
</dbReference>
<accession>A0A5C7FWB3</accession>
<feature type="domain" description="Response regulatory" evidence="5">
    <location>
        <begin position="3"/>
        <end position="120"/>
    </location>
</feature>
<dbReference type="PANTHER" id="PTHR43214:SF43">
    <property type="entry name" value="TWO-COMPONENT RESPONSE REGULATOR"/>
    <property type="match status" value="1"/>
</dbReference>
<dbReference type="CDD" id="cd06170">
    <property type="entry name" value="LuxR_C_like"/>
    <property type="match status" value="1"/>
</dbReference>
<dbReference type="PRINTS" id="PR00038">
    <property type="entry name" value="HTHLUXR"/>
</dbReference>
<dbReference type="GO" id="GO:0000160">
    <property type="term" value="P:phosphorelay signal transduction system"/>
    <property type="evidence" value="ECO:0007669"/>
    <property type="project" value="InterPro"/>
</dbReference>
<dbReference type="GO" id="GO:0003677">
    <property type="term" value="F:DNA binding"/>
    <property type="evidence" value="ECO:0007669"/>
    <property type="project" value="UniProtKB-KW"/>
</dbReference>
<proteinExistence type="predicted"/>
<dbReference type="CDD" id="cd17535">
    <property type="entry name" value="REC_NarL-like"/>
    <property type="match status" value="1"/>
</dbReference>
<dbReference type="Gene3D" id="3.40.50.2300">
    <property type="match status" value="1"/>
</dbReference>
<dbReference type="OrthoDB" id="9797341at2"/>
<dbReference type="InterPro" id="IPR039420">
    <property type="entry name" value="WalR-like"/>
</dbReference>
<name>A0A5C7FWB3_9BACT</name>
<evidence type="ECO:0000313" key="6">
    <source>
        <dbReference type="EMBL" id="TXF89164.1"/>
    </source>
</evidence>
<keyword evidence="1 3" id="KW-0597">Phosphoprotein</keyword>
<gene>
    <name evidence="6" type="ORF">FUA23_11680</name>
</gene>
<feature type="modified residue" description="4-aspartylphosphate" evidence="3">
    <location>
        <position position="55"/>
    </location>
</feature>
<reference evidence="6 7" key="1">
    <citation type="submission" date="2019-08" db="EMBL/GenBank/DDBJ databases">
        <title>Lewinella sp. strain SSH13 Genome sequencing and assembly.</title>
        <authorList>
            <person name="Kim I."/>
        </authorList>
    </citation>
    <scope>NUCLEOTIDE SEQUENCE [LARGE SCALE GENOMIC DNA]</scope>
    <source>
        <strain evidence="6 7">SSH13</strain>
    </source>
</reference>
<keyword evidence="7" id="KW-1185">Reference proteome</keyword>
<dbReference type="InterPro" id="IPR011006">
    <property type="entry name" value="CheY-like_superfamily"/>
</dbReference>
<evidence type="ECO:0000256" key="1">
    <source>
        <dbReference type="ARBA" id="ARBA00022553"/>
    </source>
</evidence>
<dbReference type="EMBL" id="VOXD01000016">
    <property type="protein sequence ID" value="TXF89164.1"/>
    <property type="molecule type" value="Genomic_DNA"/>
</dbReference>
<evidence type="ECO:0000256" key="3">
    <source>
        <dbReference type="PROSITE-ProRule" id="PRU00169"/>
    </source>
</evidence>
<dbReference type="SMART" id="SM00448">
    <property type="entry name" value="REC"/>
    <property type="match status" value="1"/>
</dbReference>
<dbReference type="Pfam" id="PF00196">
    <property type="entry name" value="GerE"/>
    <property type="match status" value="1"/>
</dbReference>
<evidence type="ECO:0000259" key="4">
    <source>
        <dbReference type="PROSITE" id="PS50043"/>
    </source>
</evidence>
<protein>
    <submittedName>
        <fullName evidence="6">Response regulator transcription factor</fullName>
    </submittedName>
</protein>
<dbReference type="RefSeq" id="WP_147930926.1">
    <property type="nucleotide sequence ID" value="NZ_VOXD01000016.1"/>
</dbReference>
<keyword evidence="2" id="KW-0238">DNA-binding</keyword>
<dbReference type="GO" id="GO:0006355">
    <property type="term" value="P:regulation of DNA-templated transcription"/>
    <property type="evidence" value="ECO:0007669"/>
    <property type="project" value="InterPro"/>
</dbReference>
<sequence>MTNLAIVDDHAIVLQGLELMLGNVPGVTLTGLYQNGAQLLAALRQGEPINTILMDIHMPELNGVELCKMVKKEFPDVAVVGLSMVSEMSLVRLMIRNGASGYLHKNAGKDEVLIALDRVKRGRKYFSEEINDMLIEGTSRGEKTRNRSPFPRLSRREKEVLTLIVDEYTTQEIADKLFISFGTVETHRRNILAKLGARNTAGLVRVALEYRLLED</sequence>
<dbReference type="PANTHER" id="PTHR43214">
    <property type="entry name" value="TWO-COMPONENT RESPONSE REGULATOR"/>
    <property type="match status" value="1"/>
</dbReference>
<feature type="domain" description="HTH luxR-type" evidence="4">
    <location>
        <begin position="146"/>
        <end position="211"/>
    </location>
</feature>
<dbReference type="AlphaFoldDB" id="A0A5C7FWB3"/>
<evidence type="ECO:0000259" key="5">
    <source>
        <dbReference type="PROSITE" id="PS50110"/>
    </source>
</evidence>
<dbReference type="InterPro" id="IPR001789">
    <property type="entry name" value="Sig_transdc_resp-reg_receiver"/>
</dbReference>
<dbReference type="SUPFAM" id="SSF52172">
    <property type="entry name" value="CheY-like"/>
    <property type="match status" value="1"/>
</dbReference>
<dbReference type="SUPFAM" id="SSF46894">
    <property type="entry name" value="C-terminal effector domain of the bipartite response regulators"/>
    <property type="match status" value="1"/>
</dbReference>
<dbReference type="InterPro" id="IPR000792">
    <property type="entry name" value="Tscrpt_reg_LuxR_C"/>
</dbReference>
<organism evidence="6 7">
    <name type="scientific">Neolewinella aurantiaca</name>
    <dbReference type="NCBI Taxonomy" id="2602767"/>
    <lineage>
        <taxon>Bacteria</taxon>
        <taxon>Pseudomonadati</taxon>
        <taxon>Bacteroidota</taxon>
        <taxon>Saprospiria</taxon>
        <taxon>Saprospirales</taxon>
        <taxon>Lewinellaceae</taxon>
        <taxon>Neolewinella</taxon>
    </lineage>
</organism>
<dbReference type="InterPro" id="IPR058245">
    <property type="entry name" value="NreC/VraR/RcsB-like_REC"/>
</dbReference>
<dbReference type="PROSITE" id="PS50110">
    <property type="entry name" value="RESPONSE_REGULATORY"/>
    <property type="match status" value="1"/>
</dbReference>
<dbReference type="SMART" id="SM00421">
    <property type="entry name" value="HTH_LUXR"/>
    <property type="match status" value="1"/>
</dbReference>
<evidence type="ECO:0000256" key="2">
    <source>
        <dbReference type="ARBA" id="ARBA00023125"/>
    </source>
</evidence>
<evidence type="ECO:0000313" key="7">
    <source>
        <dbReference type="Proteomes" id="UP000321907"/>
    </source>
</evidence>